<reference evidence="2 3" key="1">
    <citation type="submission" date="2021-08" db="EMBL/GenBank/DDBJ databases">
        <title>Culture and genomic analysis of Symbiopectobacterium purcellii sp. nov. gen. nov., isolated from the leafhopper Empoasca decipiens.</title>
        <authorList>
            <person name="Nadal-Jimenez P."/>
            <person name="Siozios S."/>
            <person name="Halliday N."/>
            <person name="Camara M."/>
            <person name="Hurst G.D.D."/>
        </authorList>
    </citation>
    <scope>NUCLEOTIDE SEQUENCE [LARGE SCALE GENOMIC DNA]</scope>
    <source>
        <strain evidence="2 3">SyEd1</strain>
    </source>
</reference>
<dbReference type="EMBL" id="CP081864">
    <property type="protein sequence ID" value="QZN95181.1"/>
    <property type="molecule type" value="Genomic_DNA"/>
</dbReference>
<feature type="domain" description="DUF3251" evidence="1">
    <location>
        <begin position="18"/>
        <end position="173"/>
    </location>
</feature>
<organism evidence="2 3">
    <name type="scientific">Symbiopectobacterium purcellii</name>
    <dbReference type="NCBI Taxonomy" id="2871826"/>
    <lineage>
        <taxon>Bacteria</taxon>
        <taxon>Pseudomonadati</taxon>
        <taxon>Pseudomonadota</taxon>
        <taxon>Gammaproteobacteria</taxon>
        <taxon>Enterobacterales</taxon>
        <taxon>Enterobacteriaceae</taxon>
    </lineage>
</organism>
<dbReference type="Gene3D" id="2.60.40.1620">
    <property type="entry name" value="Lipoprotein YajI-like"/>
    <property type="match status" value="1"/>
</dbReference>
<dbReference type="InterPro" id="IPR037125">
    <property type="entry name" value="YajI-like_sf"/>
</dbReference>
<name>A0ABX9AM99_9ENTR</name>
<dbReference type="PROSITE" id="PS51257">
    <property type="entry name" value="PROKAR_LIPOPROTEIN"/>
    <property type="match status" value="1"/>
</dbReference>
<keyword evidence="3" id="KW-1185">Reference proteome</keyword>
<gene>
    <name evidence="2" type="ORF">K6K13_18465</name>
</gene>
<dbReference type="RefSeq" id="WP_222158288.1">
    <property type="nucleotide sequence ID" value="NZ_CP081864.1"/>
</dbReference>
<sequence>MNNYYRTSGLLMLALTGCSAPPQTPTLQREVGQLNRQLQTLTAQALALEQQNTLNSHSTHGVYLLPSAKNSAILESNIGKLSISLSHIEPEANGTQALLHIRLLEDTALPAFHAQLDWGQIDPVSSKPLPSETHTQQLMLDAPLLPKTEAIFGVRLSGVTPEQLGFIRLHQVETSRP</sequence>
<evidence type="ECO:0000313" key="3">
    <source>
        <dbReference type="Proteomes" id="UP000825886"/>
    </source>
</evidence>
<dbReference type="Pfam" id="PF11622">
    <property type="entry name" value="DUF3251"/>
    <property type="match status" value="1"/>
</dbReference>
<evidence type="ECO:0000313" key="2">
    <source>
        <dbReference type="EMBL" id="QZN95181.1"/>
    </source>
</evidence>
<accession>A0ABX9AM99</accession>
<dbReference type="NCBIfam" id="NF008575">
    <property type="entry name" value="PRK11530.1"/>
    <property type="match status" value="1"/>
</dbReference>
<dbReference type="Proteomes" id="UP000825886">
    <property type="component" value="Chromosome"/>
</dbReference>
<dbReference type="InterPro" id="IPR021658">
    <property type="entry name" value="DUF3251"/>
</dbReference>
<evidence type="ECO:0000259" key="1">
    <source>
        <dbReference type="Pfam" id="PF11622"/>
    </source>
</evidence>
<protein>
    <submittedName>
        <fullName evidence="2">DUF3251 domain-containing protein</fullName>
    </submittedName>
</protein>
<proteinExistence type="predicted"/>